<evidence type="ECO:0000313" key="7">
    <source>
        <dbReference type="EMBL" id="GAY79082.1"/>
    </source>
</evidence>
<accession>A0A4Y1ZIP8</accession>
<dbReference type="InterPro" id="IPR013149">
    <property type="entry name" value="ADH-like_C"/>
</dbReference>
<dbReference type="Proteomes" id="UP000319716">
    <property type="component" value="Unassembled WGS sequence"/>
</dbReference>
<dbReference type="EMBL" id="BEXB01000085">
    <property type="protein sequence ID" value="GAY79082.1"/>
    <property type="molecule type" value="Genomic_DNA"/>
</dbReference>
<sequence length="93" mass="9750">MKLPEGVDFLEASAMGCRFMTAFHGVTSIGKVAPGEWVAIFGAGGVGLSATQIATAIGANVIAVDIADDKLEFAKKLAQSQQSTAKKKMHRKQ</sequence>
<evidence type="ECO:0000256" key="1">
    <source>
        <dbReference type="ARBA" id="ARBA00001947"/>
    </source>
</evidence>
<evidence type="ECO:0000256" key="4">
    <source>
        <dbReference type="ARBA" id="ARBA00022833"/>
    </source>
</evidence>
<feature type="domain" description="Alcohol dehydrogenase-like C-terminal" evidence="6">
    <location>
        <begin position="45"/>
        <end position="77"/>
    </location>
</feature>
<dbReference type="GO" id="GO:0004022">
    <property type="term" value="F:alcohol dehydrogenase (NAD+) activity"/>
    <property type="evidence" value="ECO:0007669"/>
    <property type="project" value="UniProtKB-EC"/>
</dbReference>
<gene>
    <name evidence="7" type="ORF">NBRC111894_4636</name>
</gene>
<evidence type="ECO:0000313" key="8">
    <source>
        <dbReference type="Proteomes" id="UP000319716"/>
    </source>
</evidence>
<proteinExistence type="predicted"/>
<keyword evidence="5 7" id="KW-0560">Oxidoreductase</keyword>
<name>A0A4Y1ZIP8_9BACL</name>
<protein>
    <recommendedName>
        <fullName evidence="2">alcohol dehydrogenase</fullName>
        <ecNumber evidence="2">1.1.1.1</ecNumber>
    </recommendedName>
</protein>
<keyword evidence="4" id="KW-0862">Zinc</keyword>
<dbReference type="AlphaFoldDB" id="A0A4Y1ZIP8"/>
<evidence type="ECO:0000256" key="3">
    <source>
        <dbReference type="ARBA" id="ARBA00022723"/>
    </source>
</evidence>
<dbReference type="EC" id="1.1.1.1" evidence="2"/>
<comment type="caution">
    <text evidence="7">The sequence shown here is derived from an EMBL/GenBank/DDBJ whole genome shotgun (WGS) entry which is preliminary data.</text>
</comment>
<dbReference type="PANTHER" id="PTHR42940">
    <property type="entry name" value="ALCOHOL DEHYDROGENASE 1-RELATED"/>
    <property type="match status" value="1"/>
</dbReference>
<evidence type="ECO:0000256" key="2">
    <source>
        <dbReference type="ARBA" id="ARBA00013190"/>
    </source>
</evidence>
<evidence type="ECO:0000256" key="5">
    <source>
        <dbReference type="ARBA" id="ARBA00023002"/>
    </source>
</evidence>
<reference evidence="7 8" key="1">
    <citation type="submission" date="2017-11" db="EMBL/GenBank/DDBJ databases">
        <title>Draft Genome Sequence of Sporolactobacillus inulinus NBRC 111894 Isolated from Koso, a Japanese Sugar-Vegetable Fermented Beverage.</title>
        <authorList>
            <person name="Chiou T.Y."/>
            <person name="Oshima K."/>
            <person name="Suda W."/>
            <person name="Hattori M."/>
            <person name="Takahashi T."/>
        </authorList>
    </citation>
    <scope>NUCLEOTIDE SEQUENCE [LARGE SCALE GENOMIC DNA]</scope>
    <source>
        <strain evidence="7 8">NBRC111894</strain>
    </source>
</reference>
<organism evidence="7 8">
    <name type="scientific">Sporolactobacillus inulinus</name>
    <dbReference type="NCBI Taxonomy" id="2078"/>
    <lineage>
        <taxon>Bacteria</taxon>
        <taxon>Bacillati</taxon>
        <taxon>Bacillota</taxon>
        <taxon>Bacilli</taxon>
        <taxon>Bacillales</taxon>
        <taxon>Sporolactobacillaceae</taxon>
        <taxon>Sporolactobacillus</taxon>
    </lineage>
</organism>
<dbReference type="PANTHER" id="PTHR42940:SF8">
    <property type="entry name" value="VACUOLAR PROTEIN SORTING-ASSOCIATED PROTEIN 11"/>
    <property type="match status" value="1"/>
</dbReference>
<comment type="cofactor">
    <cofactor evidence="1">
        <name>Zn(2+)</name>
        <dbReference type="ChEBI" id="CHEBI:29105"/>
    </cofactor>
</comment>
<dbReference type="InterPro" id="IPR036291">
    <property type="entry name" value="NAD(P)-bd_dom_sf"/>
</dbReference>
<keyword evidence="3" id="KW-0479">Metal-binding</keyword>
<dbReference type="GO" id="GO:0046872">
    <property type="term" value="F:metal ion binding"/>
    <property type="evidence" value="ECO:0007669"/>
    <property type="project" value="UniProtKB-KW"/>
</dbReference>
<evidence type="ECO:0000259" key="6">
    <source>
        <dbReference type="Pfam" id="PF00107"/>
    </source>
</evidence>
<dbReference type="Pfam" id="PF00107">
    <property type="entry name" value="ADH_zinc_N"/>
    <property type="match status" value="1"/>
</dbReference>
<dbReference type="SUPFAM" id="SSF51735">
    <property type="entry name" value="NAD(P)-binding Rossmann-fold domains"/>
    <property type="match status" value="1"/>
</dbReference>
<dbReference type="Gene3D" id="3.90.180.10">
    <property type="entry name" value="Medium-chain alcohol dehydrogenases, catalytic domain"/>
    <property type="match status" value="1"/>
</dbReference>